<dbReference type="Proteomes" id="UP000274822">
    <property type="component" value="Unassembled WGS sequence"/>
</dbReference>
<comment type="caution">
    <text evidence="1">The sequence shown here is derived from an EMBL/GenBank/DDBJ whole genome shotgun (WGS) entry which is preliminary data.</text>
</comment>
<protein>
    <submittedName>
        <fullName evidence="1">Uncharacterized protein</fullName>
    </submittedName>
</protein>
<dbReference type="AlphaFoldDB" id="A0A433QQL8"/>
<keyword evidence="2" id="KW-1185">Reference proteome</keyword>
<proteinExistence type="predicted"/>
<name>A0A433QQL8_9FUNG</name>
<evidence type="ECO:0000313" key="1">
    <source>
        <dbReference type="EMBL" id="RUS32093.1"/>
    </source>
</evidence>
<evidence type="ECO:0000313" key="2">
    <source>
        <dbReference type="Proteomes" id="UP000274822"/>
    </source>
</evidence>
<sequence length="164" mass="18896">MVLNANQAEYDQLGLFNSAFYGYNNTARIPSFSDTPVVMAVATAPALDRFSRLKYENIFFMAFQAFQLWFTFDAVSGVIVSRGCQEIGGCRRISNCLRKFTRELAQAKLRRTGRKVDLRKVEDPSAWRRARVAILEKKRWNVGRGFWMNGLRAMLRNIGAEWQI</sequence>
<accession>A0A433QQL8</accession>
<dbReference type="EMBL" id="RBNJ01002331">
    <property type="protein sequence ID" value="RUS32093.1"/>
    <property type="molecule type" value="Genomic_DNA"/>
</dbReference>
<gene>
    <name evidence="1" type="ORF">BC938DRAFT_476316</name>
</gene>
<organism evidence="1 2">
    <name type="scientific">Jimgerdemannia flammicorona</name>
    <dbReference type="NCBI Taxonomy" id="994334"/>
    <lineage>
        <taxon>Eukaryota</taxon>
        <taxon>Fungi</taxon>
        <taxon>Fungi incertae sedis</taxon>
        <taxon>Mucoromycota</taxon>
        <taxon>Mucoromycotina</taxon>
        <taxon>Endogonomycetes</taxon>
        <taxon>Endogonales</taxon>
        <taxon>Endogonaceae</taxon>
        <taxon>Jimgerdemannia</taxon>
    </lineage>
</organism>
<reference evidence="1 2" key="1">
    <citation type="journal article" date="2018" name="New Phytol.">
        <title>Phylogenomics of Endogonaceae and evolution of mycorrhizas within Mucoromycota.</title>
        <authorList>
            <person name="Chang Y."/>
            <person name="Desiro A."/>
            <person name="Na H."/>
            <person name="Sandor L."/>
            <person name="Lipzen A."/>
            <person name="Clum A."/>
            <person name="Barry K."/>
            <person name="Grigoriev I.V."/>
            <person name="Martin F.M."/>
            <person name="Stajich J.E."/>
            <person name="Smith M.E."/>
            <person name="Bonito G."/>
            <person name="Spatafora J.W."/>
        </authorList>
    </citation>
    <scope>NUCLEOTIDE SEQUENCE [LARGE SCALE GENOMIC DNA]</scope>
    <source>
        <strain evidence="1 2">AD002</strain>
    </source>
</reference>